<dbReference type="PANTHER" id="PTHR10954">
    <property type="entry name" value="RIBONUCLEASE H2 SUBUNIT A"/>
    <property type="match status" value="1"/>
</dbReference>
<dbReference type="EC" id="3.1.26.4" evidence="13"/>
<proteinExistence type="inferred from homology"/>
<comment type="catalytic activity">
    <reaction evidence="1 12 13">
        <text>Endonucleolytic cleavage to 5'-phosphomonoester.</text>
        <dbReference type="EC" id="3.1.26.4"/>
    </reaction>
</comment>
<evidence type="ECO:0000256" key="8">
    <source>
        <dbReference type="ARBA" id="ARBA00022723"/>
    </source>
</evidence>
<keyword evidence="7 12" id="KW-0540">Nuclease</keyword>
<accession>A0A223CYZ6</accession>
<comment type="cofactor">
    <cofactor evidence="2">
        <name>Mg(2+)</name>
        <dbReference type="ChEBI" id="CHEBI:18420"/>
    </cofactor>
</comment>
<evidence type="ECO:0000256" key="11">
    <source>
        <dbReference type="ARBA" id="ARBA00022842"/>
    </source>
</evidence>
<evidence type="ECO:0000256" key="7">
    <source>
        <dbReference type="ARBA" id="ARBA00022722"/>
    </source>
</evidence>
<dbReference type="InterPro" id="IPR004641">
    <property type="entry name" value="RNase_HIII"/>
</dbReference>
<organism evidence="15 16">
    <name type="scientific">Tumebacillus algifaecis</name>
    <dbReference type="NCBI Taxonomy" id="1214604"/>
    <lineage>
        <taxon>Bacteria</taxon>
        <taxon>Bacillati</taxon>
        <taxon>Bacillota</taxon>
        <taxon>Bacilli</taxon>
        <taxon>Bacillales</taxon>
        <taxon>Alicyclobacillaceae</taxon>
        <taxon>Tumebacillus</taxon>
    </lineage>
</organism>
<keyword evidence="9 12" id="KW-0255">Endonuclease</keyword>
<evidence type="ECO:0000256" key="10">
    <source>
        <dbReference type="ARBA" id="ARBA00022801"/>
    </source>
</evidence>
<evidence type="ECO:0000256" key="13">
    <source>
        <dbReference type="RuleBase" id="RU003515"/>
    </source>
</evidence>
<dbReference type="GO" id="GO:0032299">
    <property type="term" value="C:ribonuclease H2 complex"/>
    <property type="evidence" value="ECO:0007669"/>
    <property type="project" value="TreeGrafter"/>
</dbReference>
<dbReference type="SUPFAM" id="SSF53098">
    <property type="entry name" value="Ribonuclease H-like"/>
    <property type="match status" value="1"/>
</dbReference>
<comment type="subcellular location">
    <subcellularLocation>
        <location evidence="4">Cytoplasm</location>
    </subcellularLocation>
</comment>
<evidence type="ECO:0000256" key="1">
    <source>
        <dbReference type="ARBA" id="ARBA00000077"/>
    </source>
</evidence>
<evidence type="ECO:0000256" key="9">
    <source>
        <dbReference type="ARBA" id="ARBA00022759"/>
    </source>
</evidence>
<dbReference type="InterPro" id="IPR001352">
    <property type="entry name" value="RNase_HII/HIII"/>
</dbReference>
<name>A0A223CYZ6_9BACL</name>
<dbReference type="GO" id="GO:0005737">
    <property type="term" value="C:cytoplasm"/>
    <property type="evidence" value="ECO:0007669"/>
    <property type="project" value="UniProtKB-SubCell"/>
</dbReference>
<dbReference type="InterPro" id="IPR012337">
    <property type="entry name" value="RNaseH-like_sf"/>
</dbReference>
<dbReference type="GO" id="GO:0004523">
    <property type="term" value="F:RNA-DNA hybrid ribonuclease activity"/>
    <property type="evidence" value="ECO:0007669"/>
    <property type="project" value="UniProtKB-UniRule"/>
</dbReference>
<dbReference type="GO" id="GO:0046872">
    <property type="term" value="F:metal ion binding"/>
    <property type="evidence" value="ECO:0007669"/>
    <property type="project" value="UniProtKB-KW"/>
</dbReference>
<keyword evidence="11" id="KW-0460">Magnesium</keyword>
<feature type="binding site" evidence="12">
    <location>
        <position position="149"/>
    </location>
    <ligand>
        <name>a divalent metal cation</name>
        <dbReference type="ChEBI" id="CHEBI:60240"/>
    </ligand>
</feature>
<dbReference type="Pfam" id="PF01351">
    <property type="entry name" value="RNase_HII"/>
    <property type="match status" value="1"/>
</dbReference>
<keyword evidence="16" id="KW-1185">Reference proteome</keyword>
<evidence type="ECO:0000256" key="12">
    <source>
        <dbReference type="PROSITE-ProRule" id="PRU01319"/>
    </source>
</evidence>
<protein>
    <recommendedName>
        <fullName evidence="13">Ribonuclease</fullName>
        <ecNumber evidence="13">3.1.26.4</ecNumber>
    </recommendedName>
</protein>
<dbReference type="AlphaFoldDB" id="A0A223CYZ6"/>
<dbReference type="PROSITE" id="PS51975">
    <property type="entry name" value="RNASE_H_2"/>
    <property type="match status" value="1"/>
</dbReference>
<evidence type="ECO:0000256" key="6">
    <source>
        <dbReference type="ARBA" id="ARBA00022490"/>
    </source>
</evidence>
<gene>
    <name evidence="15" type="primary">rnhC</name>
    <name evidence="15" type="ORF">CIG75_04775</name>
</gene>
<feature type="domain" description="RNase H type-2" evidence="14">
    <location>
        <begin position="143"/>
        <end position="356"/>
    </location>
</feature>
<sequence length="356" mass="39023">MLHTSSSILVYSTVFFEKGKRSIFSENGIYYHTHKGDVPVSPQNLASACAKTEELCQSRGLEIVEQKEIPYGRQFKVRSGSSTAQLNVYFGKKGLKLVAQGGDNTAKRAVEEIMSEMQGGAPTTPKASKSAQQHPDVVVAYDEPWIGTDESGKGDFFGGLVTAGVIVDPEAVPLLQSLGVDDSKKITDAKIPGLAAEIKKICYGKYKVLHLKPAKYNELYEKFQSQGKNLNSLLSWAHSSVIEKLVEIQSVKLVVVDKFANETLIENRLKKLDPTIQLVLVPKAEQNLAVAAASILARDAFLRWHKEVKVEHGIEFPKGASTLVIKAGRAFVKANGAQGLREVSKLHFKTTEEVTR</sequence>
<dbReference type="NCBIfam" id="TIGR00716">
    <property type="entry name" value="rnhC"/>
    <property type="match status" value="1"/>
</dbReference>
<dbReference type="GO" id="GO:0003723">
    <property type="term" value="F:RNA binding"/>
    <property type="evidence" value="ECO:0007669"/>
    <property type="project" value="UniProtKB-UniRule"/>
</dbReference>
<evidence type="ECO:0000256" key="3">
    <source>
        <dbReference type="ARBA" id="ARBA00004065"/>
    </source>
</evidence>
<dbReference type="PANTHER" id="PTHR10954:SF23">
    <property type="entry name" value="RIBONUCLEASE"/>
    <property type="match status" value="1"/>
</dbReference>
<dbReference type="KEGG" id="tab:CIG75_04775"/>
<dbReference type="GO" id="GO:0006298">
    <property type="term" value="P:mismatch repair"/>
    <property type="evidence" value="ECO:0007669"/>
    <property type="project" value="TreeGrafter"/>
</dbReference>
<comment type="cofactor">
    <cofactor evidence="12">
        <name>Mn(2+)</name>
        <dbReference type="ChEBI" id="CHEBI:29035"/>
    </cofactor>
    <cofactor evidence="12">
        <name>Mg(2+)</name>
        <dbReference type="ChEBI" id="CHEBI:18420"/>
    </cofactor>
    <text evidence="12">Manganese or magnesium. Binds 1 divalent metal ion per monomer in the absence of substrate. May bind a second metal ion after substrate binding.</text>
</comment>
<comment type="similarity">
    <text evidence="5">Belongs to the RNase HII family. RnhC subfamily.</text>
</comment>
<keyword evidence="10 12" id="KW-0378">Hydrolase</keyword>
<evidence type="ECO:0000256" key="4">
    <source>
        <dbReference type="ARBA" id="ARBA00004496"/>
    </source>
</evidence>
<dbReference type="Gene3D" id="3.30.420.10">
    <property type="entry name" value="Ribonuclease H-like superfamily/Ribonuclease H"/>
    <property type="match status" value="1"/>
</dbReference>
<dbReference type="EMBL" id="CP022657">
    <property type="protein sequence ID" value="ASS74363.1"/>
    <property type="molecule type" value="Genomic_DNA"/>
</dbReference>
<evidence type="ECO:0000256" key="2">
    <source>
        <dbReference type="ARBA" id="ARBA00001946"/>
    </source>
</evidence>
<dbReference type="CDD" id="cd06590">
    <property type="entry name" value="RNase_HII_bacteria_HIII_like"/>
    <property type="match status" value="1"/>
</dbReference>
<feature type="binding site" evidence="12">
    <location>
        <position position="257"/>
    </location>
    <ligand>
        <name>a divalent metal cation</name>
        <dbReference type="ChEBI" id="CHEBI:60240"/>
    </ligand>
</feature>
<dbReference type="InterPro" id="IPR024567">
    <property type="entry name" value="RNase_HII/HIII_dom"/>
</dbReference>
<dbReference type="InterPro" id="IPR036397">
    <property type="entry name" value="RNaseH_sf"/>
</dbReference>
<feature type="binding site" evidence="12">
    <location>
        <position position="150"/>
    </location>
    <ligand>
        <name>a divalent metal cation</name>
        <dbReference type="ChEBI" id="CHEBI:60240"/>
    </ligand>
</feature>
<evidence type="ECO:0000313" key="16">
    <source>
        <dbReference type="Proteomes" id="UP000214688"/>
    </source>
</evidence>
<keyword evidence="6" id="KW-0963">Cytoplasm</keyword>
<reference evidence="15 16" key="1">
    <citation type="journal article" date="2015" name="Int. J. Syst. Evol. Microbiol.">
        <title>Tumebacillus algifaecis sp. nov., isolated from decomposing algal scum.</title>
        <authorList>
            <person name="Wu Y.F."/>
            <person name="Zhang B."/>
            <person name="Xing P."/>
            <person name="Wu Q.L."/>
            <person name="Liu S.J."/>
        </authorList>
    </citation>
    <scope>NUCLEOTIDE SEQUENCE [LARGE SCALE GENOMIC DNA]</scope>
    <source>
        <strain evidence="15 16">THMBR28</strain>
    </source>
</reference>
<evidence type="ECO:0000313" key="15">
    <source>
        <dbReference type="EMBL" id="ASS74363.1"/>
    </source>
</evidence>
<dbReference type="Proteomes" id="UP000214688">
    <property type="component" value="Chromosome"/>
</dbReference>
<evidence type="ECO:0000259" key="14">
    <source>
        <dbReference type="PROSITE" id="PS51975"/>
    </source>
</evidence>
<evidence type="ECO:0000256" key="5">
    <source>
        <dbReference type="ARBA" id="ARBA00008378"/>
    </source>
</evidence>
<dbReference type="GO" id="GO:0043137">
    <property type="term" value="P:DNA replication, removal of RNA primer"/>
    <property type="evidence" value="ECO:0007669"/>
    <property type="project" value="TreeGrafter"/>
</dbReference>
<comment type="function">
    <text evidence="3 13">Endonuclease that specifically degrades the RNA of RNA-DNA hybrids.</text>
</comment>
<keyword evidence="8 12" id="KW-0479">Metal-binding</keyword>